<name>A0ABD0S251_CIRMR</name>
<evidence type="ECO:0000313" key="2">
    <source>
        <dbReference type="Proteomes" id="UP001529510"/>
    </source>
</evidence>
<dbReference type="EMBL" id="JAMKFB020000001">
    <property type="protein sequence ID" value="KAL0204681.1"/>
    <property type="molecule type" value="Genomic_DNA"/>
</dbReference>
<feature type="non-terminal residue" evidence="1">
    <location>
        <position position="1"/>
    </location>
</feature>
<feature type="non-terminal residue" evidence="1">
    <location>
        <position position="57"/>
    </location>
</feature>
<dbReference type="Proteomes" id="UP001529510">
    <property type="component" value="Unassembled WGS sequence"/>
</dbReference>
<gene>
    <name evidence="1" type="ORF">M9458_002699</name>
</gene>
<sequence>MTMMPWQPGWCLAHGTDPEHPSARCRRCGCQHLGADQWRQSWADGAEHRHSHSAEHR</sequence>
<dbReference type="AlphaFoldDB" id="A0ABD0S251"/>
<organism evidence="1 2">
    <name type="scientific">Cirrhinus mrigala</name>
    <name type="common">Mrigala</name>
    <dbReference type="NCBI Taxonomy" id="683832"/>
    <lineage>
        <taxon>Eukaryota</taxon>
        <taxon>Metazoa</taxon>
        <taxon>Chordata</taxon>
        <taxon>Craniata</taxon>
        <taxon>Vertebrata</taxon>
        <taxon>Euteleostomi</taxon>
        <taxon>Actinopterygii</taxon>
        <taxon>Neopterygii</taxon>
        <taxon>Teleostei</taxon>
        <taxon>Ostariophysi</taxon>
        <taxon>Cypriniformes</taxon>
        <taxon>Cyprinidae</taxon>
        <taxon>Labeoninae</taxon>
        <taxon>Labeonini</taxon>
        <taxon>Cirrhinus</taxon>
    </lineage>
</organism>
<reference evidence="1 2" key="1">
    <citation type="submission" date="2024-05" db="EMBL/GenBank/DDBJ databases">
        <title>Genome sequencing and assembly of Indian major carp, Cirrhinus mrigala (Hamilton, 1822).</title>
        <authorList>
            <person name="Mohindra V."/>
            <person name="Chowdhury L.M."/>
            <person name="Lal K."/>
            <person name="Jena J.K."/>
        </authorList>
    </citation>
    <scope>NUCLEOTIDE SEQUENCE [LARGE SCALE GENOMIC DNA]</scope>
    <source>
        <strain evidence="1">CM1030</strain>
        <tissue evidence="1">Blood</tissue>
    </source>
</reference>
<keyword evidence="2" id="KW-1185">Reference proteome</keyword>
<comment type="caution">
    <text evidence="1">The sequence shown here is derived from an EMBL/GenBank/DDBJ whole genome shotgun (WGS) entry which is preliminary data.</text>
</comment>
<evidence type="ECO:0000313" key="1">
    <source>
        <dbReference type="EMBL" id="KAL0204681.1"/>
    </source>
</evidence>
<protein>
    <submittedName>
        <fullName evidence="1">Uncharacterized protein</fullName>
    </submittedName>
</protein>
<proteinExistence type="predicted"/>
<accession>A0ABD0S251</accession>